<gene>
    <name evidence="1" type="ORF">CC205_27570</name>
</gene>
<dbReference type="RefSeq" id="WP_095178716.1">
    <property type="nucleotide sequence ID" value="NZ_NIAY01000215.1"/>
</dbReference>
<dbReference type="AlphaFoldDB" id="A0AB73Q065"/>
<reference evidence="1 2" key="1">
    <citation type="submission" date="2017-05" db="EMBL/GenBank/DDBJ databases">
        <title>Comparative genomic of Pseudomonas savastanoi pathovars.</title>
        <authorList>
            <person name="Pintado A."/>
            <person name="Moreno-Perez A."/>
            <person name="Caballo-Ponce E."/>
            <person name="Murillo J."/>
            <person name="Bardaji L."/>
            <person name="Cerboneschi M."/>
            <person name="Rodriguez-Palenzuela P."/>
            <person name="Ramos C."/>
            <person name="Tegli S."/>
        </authorList>
    </citation>
    <scope>NUCLEOTIDE SEQUENCE [LARGE SCALE GENOMIC DNA]</scope>
    <source>
        <strain evidence="1 2">ESC 23</strain>
    </source>
</reference>
<dbReference type="EMBL" id="NIAY01000215">
    <property type="protein sequence ID" value="PAB24561.1"/>
    <property type="molecule type" value="Genomic_DNA"/>
</dbReference>
<dbReference type="SUPFAM" id="SSF53795">
    <property type="entry name" value="PEP carboxykinase-like"/>
    <property type="match status" value="1"/>
</dbReference>
<accession>A0AB73Q065</accession>
<evidence type="ECO:0000313" key="2">
    <source>
        <dbReference type="Proteomes" id="UP000216306"/>
    </source>
</evidence>
<proteinExistence type="predicted"/>
<organism evidence="1 2">
    <name type="scientific">Pseudomonas savastanoi pv. nerii</name>
    <dbReference type="NCBI Taxonomy" id="360921"/>
    <lineage>
        <taxon>Bacteria</taxon>
        <taxon>Pseudomonadati</taxon>
        <taxon>Pseudomonadota</taxon>
        <taxon>Gammaproteobacteria</taxon>
        <taxon>Pseudomonadales</taxon>
        <taxon>Pseudomonadaceae</taxon>
        <taxon>Pseudomonas</taxon>
    </lineage>
</organism>
<dbReference type="Proteomes" id="UP000216306">
    <property type="component" value="Unassembled WGS sequence"/>
</dbReference>
<protein>
    <submittedName>
        <fullName evidence="1">Uncharacterized protein</fullName>
    </submittedName>
</protein>
<name>A0AB73Q065_PSESS</name>
<evidence type="ECO:0000313" key="1">
    <source>
        <dbReference type="EMBL" id="PAB24561.1"/>
    </source>
</evidence>
<sequence>MHSKLFETPFGGLKITSDQRGFFDTNVLTPCVYKQKILKDEYEILIQHEILHTSDSTYRAGTFDNGLYLGHHMGKPGRLKVDKKSISISIVNSTEAEQRKVLWSYALKHYFTVMAQSCNALHIKAATVLSKNEKAILIVGRGGSGKTTLSKALNSKGMNVLGNTHAIVYGGKVWPISTWIRERDESNKSTYNAAASLTLDAYDIDRIVCVGGWNNNDQFKVEALSKKDAYSYMLYYSLATINYDLKEDLFDYYKSQNLFASSVSDELTSLQRLVFNTPCFNIDWDSSGVTSMGLLFDHFEDA</sequence>
<comment type="caution">
    <text evidence="1">The sequence shown here is derived from an EMBL/GenBank/DDBJ whole genome shotgun (WGS) entry which is preliminary data.</text>
</comment>